<feature type="region of interest" description="Disordered" evidence="1">
    <location>
        <begin position="53"/>
        <end position="143"/>
    </location>
</feature>
<feature type="compositionally biased region" description="Basic and acidic residues" evidence="1">
    <location>
        <begin position="19"/>
        <end position="29"/>
    </location>
</feature>
<evidence type="ECO:0000313" key="2">
    <source>
        <dbReference type="EnsemblProtists" id="PYU1_T004933"/>
    </source>
</evidence>
<feature type="compositionally biased region" description="Acidic residues" evidence="1">
    <location>
        <begin position="85"/>
        <end position="105"/>
    </location>
</feature>
<dbReference type="Proteomes" id="UP000019132">
    <property type="component" value="Unassembled WGS sequence"/>
</dbReference>
<dbReference type="eggNOG" id="ENOG502RB1A">
    <property type="taxonomic scope" value="Eukaryota"/>
</dbReference>
<dbReference type="EnsemblProtists" id="PYU1_T004933">
    <property type="protein sequence ID" value="PYU1_T004933"/>
    <property type="gene ID" value="PYU1_G004922"/>
</dbReference>
<dbReference type="HOGENOM" id="CLU_1425009_0_0_1"/>
<evidence type="ECO:0000256" key="1">
    <source>
        <dbReference type="SAM" id="MobiDB-lite"/>
    </source>
</evidence>
<reference evidence="3" key="1">
    <citation type="journal article" date="2010" name="Genome Biol.">
        <title>Genome sequence of the necrotrophic plant pathogen Pythium ultimum reveals original pathogenicity mechanisms and effector repertoire.</title>
        <authorList>
            <person name="Levesque C.A."/>
            <person name="Brouwer H."/>
            <person name="Cano L."/>
            <person name="Hamilton J.P."/>
            <person name="Holt C."/>
            <person name="Huitema E."/>
            <person name="Raffaele S."/>
            <person name="Robideau G.P."/>
            <person name="Thines M."/>
            <person name="Win J."/>
            <person name="Zerillo M.M."/>
            <person name="Beakes G.W."/>
            <person name="Boore J.L."/>
            <person name="Busam D."/>
            <person name="Dumas B."/>
            <person name="Ferriera S."/>
            <person name="Fuerstenberg S.I."/>
            <person name="Gachon C.M."/>
            <person name="Gaulin E."/>
            <person name="Govers F."/>
            <person name="Grenville-Briggs L."/>
            <person name="Horner N."/>
            <person name="Hostetler J."/>
            <person name="Jiang R.H."/>
            <person name="Johnson J."/>
            <person name="Krajaejun T."/>
            <person name="Lin H."/>
            <person name="Meijer H.J."/>
            <person name="Moore B."/>
            <person name="Morris P."/>
            <person name="Phuntmart V."/>
            <person name="Puiu D."/>
            <person name="Shetty J."/>
            <person name="Stajich J.E."/>
            <person name="Tripathy S."/>
            <person name="Wawra S."/>
            <person name="van West P."/>
            <person name="Whitty B.R."/>
            <person name="Coutinho P.M."/>
            <person name="Henrissat B."/>
            <person name="Martin F."/>
            <person name="Thomas P.D."/>
            <person name="Tyler B.M."/>
            <person name="De Vries R.P."/>
            <person name="Kamoun S."/>
            <person name="Yandell M."/>
            <person name="Tisserat N."/>
            <person name="Buell C.R."/>
        </authorList>
    </citation>
    <scope>NUCLEOTIDE SEQUENCE</scope>
    <source>
        <strain evidence="3">DAOM:BR144</strain>
    </source>
</reference>
<sequence>MRPSSSESVRRRAPTVSFKLDHEDEKLDQAQKASLQGELAVLERMLYDLETETEHLQREEYGPDVAAQGSPHQQHRVAVNPEEYREIDDDENEEEDENDTDEGDEEPFHGGNDNATEDASPQRRHEPFTFEEQNDSYENDGMADGRLSEVCYKSLRIGLQLATKMDQLAKELEVERNLRMDHELKIDVLEQ</sequence>
<proteinExistence type="predicted"/>
<reference evidence="3" key="2">
    <citation type="submission" date="2010-04" db="EMBL/GenBank/DDBJ databases">
        <authorList>
            <person name="Buell R."/>
            <person name="Hamilton J."/>
            <person name="Hostetler J."/>
        </authorList>
    </citation>
    <scope>NUCLEOTIDE SEQUENCE [LARGE SCALE GENOMIC DNA]</scope>
    <source>
        <strain evidence="3">DAOM:BR144</strain>
    </source>
</reference>
<dbReference type="VEuPathDB" id="FungiDB:PYU1_G004922"/>
<keyword evidence="3" id="KW-1185">Reference proteome</keyword>
<name>K3WIZ1_GLOUD</name>
<protein>
    <submittedName>
        <fullName evidence="2">Uncharacterized protein</fullName>
    </submittedName>
</protein>
<dbReference type="InParanoid" id="K3WIZ1"/>
<accession>K3WIZ1</accession>
<evidence type="ECO:0000313" key="3">
    <source>
        <dbReference type="Proteomes" id="UP000019132"/>
    </source>
</evidence>
<organism evidence="2 3">
    <name type="scientific">Globisporangium ultimum (strain ATCC 200006 / CBS 805.95 / DAOM BR144)</name>
    <name type="common">Pythium ultimum</name>
    <dbReference type="NCBI Taxonomy" id="431595"/>
    <lineage>
        <taxon>Eukaryota</taxon>
        <taxon>Sar</taxon>
        <taxon>Stramenopiles</taxon>
        <taxon>Oomycota</taxon>
        <taxon>Peronosporomycetes</taxon>
        <taxon>Pythiales</taxon>
        <taxon>Pythiaceae</taxon>
        <taxon>Globisporangium</taxon>
    </lineage>
</organism>
<feature type="region of interest" description="Disordered" evidence="1">
    <location>
        <begin position="1"/>
        <end position="32"/>
    </location>
</feature>
<reference evidence="2" key="3">
    <citation type="submission" date="2015-02" db="UniProtKB">
        <authorList>
            <consortium name="EnsemblProtists"/>
        </authorList>
    </citation>
    <scope>IDENTIFICATION</scope>
    <source>
        <strain evidence="2">DAOM BR144</strain>
    </source>
</reference>
<dbReference type="EMBL" id="GL376564">
    <property type="status" value="NOT_ANNOTATED_CDS"/>
    <property type="molecule type" value="Genomic_DNA"/>
</dbReference>
<dbReference type="OMA" id="FQMEDED"/>
<dbReference type="AlphaFoldDB" id="K3WIZ1"/>